<name>A0AAE3DSB1_9FIRM</name>
<organism evidence="2 3">
    <name type="scientific">Fusicatenibacter faecihominis</name>
    <dbReference type="NCBI Taxonomy" id="2881276"/>
    <lineage>
        <taxon>Bacteria</taxon>
        <taxon>Bacillati</taxon>
        <taxon>Bacillota</taxon>
        <taxon>Clostridia</taxon>
        <taxon>Lachnospirales</taxon>
        <taxon>Lachnospiraceae</taxon>
        <taxon>Fusicatenibacter</taxon>
    </lineage>
</organism>
<dbReference type="EMBL" id="JAJEPR010000008">
    <property type="protein sequence ID" value="MCC2189533.1"/>
    <property type="molecule type" value="Genomic_DNA"/>
</dbReference>
<keyword evidence="3" id="KW-1185">Reference proteome</keyword>
<dbReference type="RefSeq" id="WP_178044898.1">
    <property type="nucleotide sequence ID" value="NZ_JAJEPR010000008.1"/>
</dbReference>
<evidence type="ECO:0000256" key="1">
    <source>
        <dbReference type="SAM" id="Phobius"/>
    </source>
</evidence>
<sequence length="109" mass="12578">MNRFQKKRGFSLSQLTLPASILIFLLIFLLFYKGVGSVSQTASEQQMENLQQAIRRSTVHCYAVEGSYPESLDYLKEHYGITYDPEKYIVDYEIIGSNLMPDVKVFARK</sequence>
<accession>A0AAE3DSB1</accession>
<comment type="caution">
    <text evidence="2">The sequence shown here is derived from an EMBL/GenBank/DDBJ whole genome shotgun (WGS) entry which is preliminary data.</text>
</comment>
<gene>
    <name evidence="2" type="ORF">LKD71_06905</name>
</gene>
<reference evidence="2 3" key="1">
    <citation type="submission" date="2021-10" db="EMBL/GenBank/DDBJ databases">
        <title>Anaerobic single-cell dispensing facilitates the cultivation of human gut bacteria.</title>
        <authorList>
            <person name="Afrizal A."/>
        </authorList>
    </citation>
    <scope>NUCLEOTIDE SEQUENCE [LARGE SCALE GENOMIC DNA]</scope>
    <source>
        <strain evidence="2 3">CLA-AA-H277</strain>
    </source>
</reference>
<keyword evidence="1" id="KW-0812">Transmembrane</keyword>
<proteinExistence type="predicted"/>
<keyword evidence="1" id="KW-1133">Transmembrane helix</keyword>
<keyword evidence="1" id="KW-0472">Membrane</keyword>
<protein>
    <submittedName>
        <fullName evidence="2">Uncharacterized protein</fullName>
    </submittedName>
</protein>
<feature type="transmembrane region" description="Helical" evidence="1">
    <location>
        <begin position="12"/>
        <end position="32"/>
    </location>
</feature>
<evidence type="ECO:0000313" key="3">
    <source>
        <dbReference type="Proteomes" id="UP001197875"/>
    </source>
</evidence>
<dbReference type="Proteomes" id="UP001197875">
    <property type="component" value="Unassembled WGS sequence"/>
</dbReference>
<evidence type="ECO:0000313" key="2">
    <source>
        <dbReference type="EMBL" id="MCC2189533.1"/>
    </source>
</evidence>
<dbReference type="AlphaFoldDB" id="A0AAE3DSB1"/>